<sequence>MMTLSDDELFEDDPELDAYIEELTRDWPPPDSPAQLAVLRRVFGPHLANQEPAAGHSAKNSPAAGRHTSSKGHAA</sequence>
<name>A0A137ZRP2_9ACTN</name>
<evidence type="ECO:0000256" key="1">
    <source>
        <dbReference type="SAM" id="MobiDB-lite"/>
    </source>
</evidence>
<dbReference type="Proteomes" id="UP000070409">
    <property type="component" value="Unassembled WGS sequence"/>
</dbReference>
<evidence type="ECO:0000313" key="2">
    <source>
        <dbReference type="EMBL" id="KXP00857.1"/>
    </source>
</evidence>
<proteinExistence type="predicted"/>
<reference evidence="2 3" key="1">
    <citation type="submission" date="2016-02" db="EMBL/GenBank/DDBJ databases">
        <authorList>
            <person name="Teng J.L."/>
            <person name="Tang Y."/>
            <person name="Huang Y."/>
            <person name="Guo F."/>
            <person name="Wei W."/>
            <person name="Chen J.H."/>
            <person name="Wong S.Y."/>
            <person name="Lau S.K."/>
            <person name="Woo P.C."/>
        </authorList>
    </citation>
    <scope>NUCLEOTIDE SEQUENCE [LARGE SCALE GENOMIC DNA]</scope>
    <source>
        <strain evidence="2 3">JCM 13375</strain>
    </source>
</reference>
<organism evidence="2 3">
    <name type="scientific">Tsukamurella pseudospumae</name>
    <dbReference type="NCBI Taxonomy" id="239498"/>
    <lineage>
        <taxon>Bacteria</taxon>
        <taxon>Bacillati</taxon>
        <taxon>Actinomycetota</taxon>
        <taxon>Actinomycetes</taxon>
        <taxon>Mycobacteriales</taxon>
        <taxon>Tsukamurellaceae</taxon>
        <taxon>Tsukamurella</taxon>
    </lineage>
</organism>
<accession>A0A137ZRP2</accession>
<feature type="region of interest" description="Disordered" evidence="1">
    <location>
        <begin position="47"/>
        <end position="75"/>
    </location>
</feature>
<evidence type="ECO:0000313" key="3">
    <source>
        <dbReference type="Proteomes" id="UP000070409"/>
    </source>
</evidence>
<protein>
    <recommendedName>
        <fullName evidence="4">Anti-sigma factor NepR domain-containing protein</fullName>
    </recommendedName>
</protein>
<keyword evidence="3" id="KW-1185">Reference proteome</keyword>
<dbReference type="EMBL" id="LSRE01000002">
    <property type="protein sequence ID" value="KXP00857.1"/>
    <property type="molecule type" value="Genomic_DNA"/>
</dbReference>
<gene>
    <name evidence="2" type="ORF">AXK61_12675</name>
</gene>
<comment type="caution">
    <text evidence="2">The sequence shown here is derived from an EMBL/GenBank/DDBJ whole genome shotgun (WGS) entry which is preliminary data.</text>
</comment>
<evidence type="ECO:0008006" key="4">
    <source>
        <dbReference type="Google" id="ProtNLM"/>
    </source>
</evidence>